<dbReference type="PROSITE" id="PS51736">
    <property type="entry name" value="RECOMBINASES_3"/>
    <property type="match status" value="1"/>
</dbReference>
<feature type="domain" description="Resolvase/invertase-type recombinase catalytic" evidence="8">
    <location>
        <begin position="5"/>
        <end position="138"/>
    </location>
</feature>
<comment type="similarity">
    <text evidence="1">Belongs to the site-specific recombinase resolvase family.</text>
</comment>
<name>A0A6J5LCK6_9CAUD</name>
<proteinExistence type="inferred from homology"/>
<evidence type="ECO:0000256" key="4">
    <source>
        <dbReference type="ARBA" id="ARBA00023125"/>
    </source>
</evidence>
<evidence type="ECO:0000313" key="9">
    <source>
        <dbReference type="EMBL" id="CAB4132338.1"/>
    </source>
</evidence>
<evidence type="ECO:0000256" key="1">
    <source>
        <dbReference type="ARBA" id="ARBA00009913"/>
    </source>
</evidence>
<evidence type="ECO:0000256" key="3">
    <source>
        <dbReference type="ARBA" id="ARBA00023100"/>
    </source>
</evidence>
<dbReference type="SMART" id="SM00857">
    <property type="entry name" value="Resolvase"/>
    <property type="match status" value="1"/>
</dbReference>
<dbReference type="GO" id="GO:0015074">
    <property type="term" value="P:DNA integration"/>
    <property type="evidence" value="ECO:0007669"/>
    <property type="project" value="UniProtKB-KW"/>
</dbReference>
<evidence type="ECO:0000256" key="5">
    <source>
        <dbReference type="ARBA" id="ARBA00023172"/>
    </source>
</evidence>
<dbReference type="SUPFAM" id="SSF46689">
    <property type="entry name" value="Homeodomain-like"/>
    <property type="match status" value="1"/>
</dbReference>
<dbReference type="PANTHER" id="PTHR30461:SF26">
    <property type="entry name" value="RESOLVASE HOMOLOG YNEB"/>
    <property type="match status" value="1"/>
</dbReference>
<dbReference type="GO" id="GO:0003677">
    <property type="term" value="F:DNA binding"/>
    <property type="evidence" value="ECO:0007669"/>
    <property type="project" value="UniProtKB-KW"/>
</dbReference>
<dbReference type="Pfam" id="PF02796">
    <property type="entry name" value="HTH_7"/>
    <property type="match status" value="1"/>
</dbReference>
<keyword evidence="3" id="KW-0230">DNA invertase</keyword>
<evidence type="ECO:0000256" key="6">
    <source>
        <dbReference type="PIRSR" id="PIRSR606118-50"/>
    </source>
</evidence>
<dbReference type="CDD" id="cd03768">
    <property type="entry name" value="SR_ResInv"/>
    <property type="match status" value="1"/>
</dbReference>
<feature type="active site" description="O-(5'-phospho-DNA)-serine intermediate" evidence="6 7">
    <location>
        <position position="13"/>
    </location>
</feature>
<reference evidence="9" key="1">
    <citation type="submission" date="2020-04" db="EMBL/GenBank/DDBJ databases">
        <authorList>
            <person name="Chiriac C."/>
            <person name="Salcher M."/>
            <person name="Ghai R."/>
            <person name="Kavagutti S V."/>
        </authorList>
    </citation>
    <scope>NUCLEOTIDE SEQUENCE</scope>
</reference>
<evidence type="ECO:0000259" key="8">
    <source>
        <dbReference type="PROSITE" id="PS51736"/>
    </source>
</evidence>
<dbReference type="EMBL" id="LR796263">
    <property type="protein sequence ID" value="CAB4132338.1"/>
    <property type="molecule type" value="Genomic_DNA"/>
</dbReference>
<dbReference type="PROSITE" id="PS00397">
    <property type="entry name" value="RECOMBINASES_1"/>
    <property type="match status" value="1"/>
</dbReference>
<keyword evidence="2" id="KW-0229">DNA integration</keyword>
<keyword evidence="5" id="KW-0233">DNA recombination</keyword>
<dbReference type="GO" id="GO:0000150">
    <property type="term" value="F:DNA strand exchange activity"/>
    <property type="evidence" value="ECO:0007669"/>
    <property type="project" value="UniProtKB-KW"/>
</dbReference>
<accession>A0A6J5LCK6</accession>
<sequence length="197" mass="22716">MTTGKRIGYVRVSTSDQNPDRQLEGIQLDKKFIDYASAKSTNRPQLKTMLDFVREDDIILVHSMDRLARNLKDLRDLVDSLVKQKIQVHFIKENLQFNGQDSAMSTLLLSLMGAFAEFEYAFIKERQKEGIAVAKKQGKFKGSKKKLNAEKIELLKEELKTRKSKSQISQELGISRFTLYRYLEKIQSRPAQKVENG</sequence>
<keyword evidence="4" id="KW-0238">DNA-binding</keyword>
<dbReference type="InterPro" id="IPR036162">
    <property type="entry name" value="Resolvase-like_N_sf"/>
</dbReference>
<dbReference type="InterPro" id="IPR006120">
    <property type="entry name" value="Resolvase_HTH_dom"/>
</dbReference>
<protein>
    <submittedName>
        <fullName evidence="9">PinR Site-specific recombinases, DNA invertase Pin homologs</fullName>
    </submittedName>
</protein>
<dbReference type="CDD" id="cd00569">
    <property type="entry name" value="HTH_Hin_like"/>
    <property type="match status" value="1"/>
</dbReference>
<dbReference type="SUPFAM" id="SSF53041">
    <property type="entry name" value="Resolvase-like"/>
    <property type="match status" value="1"/>
</dbReference>
<dbReference type="Gene3D" id="1.10.10.60">
    <property type="entry name" value="Homeodomain-like"/>
    <property type="match status" value="1"/>
</dbReference>
<dbReference type="InterPro" id="IPR009057">
    <property type="entry name" value="Homeodomain-like_sf"/>
</dbReference>
<dbReference type="PANTHER" id="PTHR30461">
    <property type="entry name" value="DNA-INVERTASE FROM LAMBDOID PROPHAGE"/>
    <property type="match status" value="1"/>
</dbReference>
<dbReference type="InterPro" id="IPR050639">
    <property type="entry name" value="SSR_resolvase"/>
</dbReference>
<gene>
    <name evidence="9" type="ORF">UFOVP256_23</name>
</gene>
<dbReference type="Pfam" id="PF00239">
    <property type="entry name" value="Resolvase"/>
    <property type="match status" value="1"/>
</dbReference>
<evidence type="ECO:0000256" key="2">
    <source>
        <dbReference type="ARBA" id="ARBA00022908"/>
    </source>
</evidence>
<dbReference type="InterPro" id="IPR006118">
    <property type="entry name" value="Recombinase_CS"/>
</dbReference>
<dbReference type="Gene3D" id="3.40.50.1390">
    <property type="entry name" value="Resolvase, N-terminal catalytic domain"/>
    <property type="match status" value="1"/>
</dbReference>
<organism evidence="9">
    <name type="scientific">uncultured Caudovirales phage</name>
    <dbReference type="NCBI Taxonomy" id="2100421"/>
    <lineage>
        <taxon>Viruses</taxon>
        <taxon>Duplodnaviria</taxon>
        <taxon>Heunggongvirae</taxon>
        <taxon>Uroviricota</taxon>
        <taxon>Caudoviricetes</taxon>
        <taxon>Peduoviridae</taxon>
        <taxon>Maltschvirus</taxon>
        <taxon>Maltschvirus maltsch</taxon>
    </lineage>
</organism>
<dbReference type="InterPro" id="IPR006119">
    <property type="entry name" value="Resolv_N"/>
</dbReference>
<evidence type="ECO:0000256" key="7">
    <source>
        <dbReference type="PROSITE-ProRule" id="PRU10137"/>
    </source>
</evidence>